<dbReference type="KEGG" id="smo:SELMODRAFT_429503"/>
<sequence length="112" mass="13101">MDGRPHPHGTSVVRKVIGRRHYFDRSYDPVVIRFFSNAKALDFAYEDYTDEIPQIQNSAQSSKKRKFEVHTALKAVYDRKVKKWRITDCVVNEAMPHYIGEEDIVNAVQWTS</sequence>
<proteinExistence type="predicted"/>
<accession>D8T6E0</accession>
<organism evidence="2">
    <name type="scientific">Selaginella moellendorffii</name>
    <name type="common">Spikemoss</name>
    <dbReference type="NCBI Taxonomy" id="88036"/>
    <lineage>
        <taxon>Eukaryota</taxon>
        <taxon>Viridiplantae</taxon>
        <taxon>Streptophyta</taxon>
        <taxon>Embryophyta</taxon>
        <taxon>Tracheophyta</taxon>
        <taxon>Lycopodiopsida</taxon>
        <taxon>Selaginellales</taxon>
        <taxon>Selaginellaceae</taxon>
        <taxon>Selaginella</taxon>
    </lineage>
</organism>
<keyword evidence="2" id="KW-1185">Reference proteome</keyword>
<dbReference type="Gramene" id="EFJ07783">
    <property type="protein sequence ID" value="EFJ07783"/>
    <property type="gene ID" value="SELMODRAFT_429503"/>
</dbReference>
<dbReference type="EMBL" id="GL377680">
    <property type="protein sequence ID" value="EFJ07783.1"/>
    <property type="molecule type" value="Genomic_DNA"/>
</dbReference>
<protein>
    <submittedName>
        <fullName evidence="1">Uncharacterized protein</fullName>
    </submittedName>
</protein>
<gene>
    <name evidence="1" type="ORF">SELMODRAFT_429503</name>
</gene>
<reference evidence="1 2" key="1">
    <citation type="journal article" date="2011" name="Science">
        <title>The Selaginella genome identifies genetic changes associated with the evolution of vascular plants.</title>
        <authorList>
            <person name="Banks J.A."/>
            <person name="Nishiyama T."/>
            <person name="Hasebe M."/>
            <person name="Bowman J.L."/>
            <person name="Gribskov M."/>
            <person name="dePamphilis C."/>
            <person name="Albert V.A."/>
            <person name="Aono N."/>
            <person name="Aoyama T."/>
            <person name="Ambrose B.A."/>
            <person name="Ashton N.W."/>
            <person name="Axtell M.J."/>
            <person name="Barker E."/>
            <person name="Barker M.S."/>
            <person name="Bennetzen J.L."/>
            <person name="Bonawitz N.D."/>
            <person name="Chapple C."/>
            <person name="Cheng C."/>
            <person name="Correa L.G."/>
            <person name="Dacre M."/>
            <person name="DeBarry J."/>
            <person name="Dreyer I."/>
            <person name="Elias M."/>
            <person name="Engstrom E.M."/>
            <person name="Estelle M."/>
            <person name="Feng L."/>
            <person name="Finet C."/>
            <person name="Floyd S.K."/>
            <person name="Frommer W.B."/>
            <person name="Fujita T."/>
            <person name="Gramzow L."/>
            <person name="Gutensohn M."/>
            <person name="Harholt J."/>
            <person name="Hattori M."/>
            <person name="Heyl A."/>
            <person name="Hirai T."/>
            <person name="Hiwatashi Y."/>
            <person name="Ishikawa M."/>
            <person name="Iwata M."/>
            <person name="Karol K.G."/>
            <person name="Koehler B."/>
            <person name="Kolukisaoglu U."/>
            <person name="Kubo M."/>
            <person name="Kurata T."/>
            <person name="Lalonde S."/>
            <person name="Li K."/>
            <person name="Li Y."/>
            <person name="Litt A."/>
            <person name="Lyons E."/>
            <person name="Manning G."/>
            <person name="Maruyama T."/>
            <person name="Michael T.P."/>
            <person name="Mikami K."/>
            <person name="Miyazaki S."/>
            <person name="Morinaga S."/>
            <person name="Murata T."/>
            <person name="Mueller-Roeber B."/>
            <person name="Nelson D.R."/>
            <person name="Obara M."/>
            <person name="Oguri Y."/>
            <person name="Olmstead R.G."/>
            <person name="Onodera N."/>
            <person name="Petersen B.L."/>
            <person name="Pils B."/>
            <person name="Prigge M."/>
            <person name="Rensing S.A."/>
            <person name="Riano-Pachon D.M."/>
            <person name="Roberts A.W."/>
            <person name="Sato Y."/>
            <person name="Scheller H.V."/>
            <person name="Schulz B."/>
            <person name="Schulz C."/>
            <person name="Shakirov E.V."/>
            <person name="Shibagaki N."/>
            <person name="Shinohara N."/>
            <person name="Shippen D.E."/>
            <person name="Soerensen I."/>
            <person name="Sotooka R."/>
            <person name="Sugimoto N."/>
            <person name="Sugita M."/>
            <person name="Sumikawa N."/>
            <person name="Tanurdzic M."/>
            <person name="Theissen G."/>
            <person name="Ulvskov P."/>
            <person name="Wakazuki S."/>
            <person name="Weng J.K."/>
            <person name="Willats W.W."/>
            <person name="Wipf D."/>
            <person name="Wolf P.G."/>
            <person name="Yang L."/>
            <person name="Zimmer A.D."/>
            <person name="Zhu Q."/>
            <person name="Mitros T."/>
            <person name="Hellsten U."/>
            <person name="Loque D."/>
            <person name="Otillar R."/>
            <person name="Salamov A."/>
            <person name="Schmutz J."/>
            <person name="Shapiro H."/>
            <person name="Lindquist E."/>
            <person name="Lucas S."/>
            <person name="Rokhsar D."/>
            <person name="Grigoriev I.V."/>
        </authorList>
    </citation>
    <scope>NUCLEOTIDE SEQUENCE [LARGE SCALE GENOMIC DNA]</scope>
</reference>
<evidence type="ECO:0000313" key="1">
    <source>
        <dbReference type="EMBL" id="EFJ07783.1"/>
    </source>
</evidence>
<name>D8T6E0_SELML</name>
<dbReference type="HOGENOM" id="CLU_2150248_0_0_1"/>
<dbReference type="InParanoid" id="D8T6E0"/>
<dbReference type="Proteomes" id="UP000001514">
    <property type="component" value="Unassembled WGS sequence"/>
</dbReference>
<evidence type="ECO:0000313" key="2">
    <source>
        <dbReference type="Proteomes" id="UP000001514"/>
    </source>
</evidence>
<dbReference type="AlphaFoldDB" id="D8T6E0"/>